<dbReference type="Pfam" id="PF01497">
    <property type="entry name" value="Peripla_BP_2"/>
    <property type="match status" value="1"/>
</dbReference>
<reference evidence="6" key="1">
    <citation type="journal article" date="2019" name="Int. J. Syst. Evol. Microbiol.">
        <title>The Global Catalogue of Microorganisms (GCM) 10K type strain sequencing project: providing services to taxonomists for standard genome sequencing and annotation.</title>
        <authorList>
            <consortium name="The Broad Institute Genomics Platform"/>
            <consortium name="The Broad Institute Genome Sequencing Center for Infectious Disease"/>
            <person name="Wu L."/>
            <person name="Ma J."/>
        </authorList>
    </citation>
    <scope>NUCLEOTIDE SEQUENCE [LARGE SCALE GENOMIC DNA]</scope>
    <source>
        <strain evidence="6">CGMCC 1.6964</strain>
    </source>
</reference>
<gene>
    <name evidence="5" type="ORF">GCM10010969_05490</name>
</gene>
<evidence type="ECO:0000313" key="6">
    <source>
        <dbReference type="Proteomes" id="UP000606653"/>
    </source>
</evidence>
<feature type="region of interest" description="Disordered" evidence="3">
    <location>
        <begin position="65"/>
        <end position="105"/>
    </location>
</feature>
<organism evidence="5 6">
    <name type="scientific">Saccharibacillus kuerlensis</name>
    <dbReference type="NCBI Taxonomy" id="459527"/>
    <lineage>
        <taxon>Bacteria</taxon>
        <taxon>Bacillati</taxon>
        <taxon>Bacillota</taxon>
        <taxon>Bacilli</taxon>
        <taxon>Bacillales</taxon>
        <taxon>Paenibacillaceae</taxon>
        <taxon>Saccharibacillus</taxon>
    </lineage>
</organism>
<keyword evidence="2" id="KW-0732">Signal</keyword>
<sequence length="381" mass="40827">MGTAKNTNCKKNSRQTERKQIRVFGNDEQGLFEQIRTSQIGRSLLTGSTALLLALGLAACGQNETAEAPQPTASETQTASQSSTEAPGTPEASDDAKVSGTTDTADETAATVYPLTLTDATGTEITFEAAPSKIVSLAPSETEALFALGLGEQIVGVSDNDDYPEEAKSKPKMGGYELNTEAILTAQPDIVFAADLTDDATIDSLRGLGLRVFKFNPDTLEDVMNNISVYGEITDHQAEAKEVTDKMRADIEKVRSAAASIDEKDRKTVYLEFSPGWTVGKGEFMDELIGTSGAINAAAATTGWSEVDAETIIRTNPDVILYSKMSVDPKDIKARSGWNGIKAVKNDQLFAIDDNLVSRPGPRLTEGLIEVFNAIYPDKLQ</sequence>
<dbReference type="RefSeq" id="WP_018975484.1">
    <property type="nucleotide sequence ID" value="NZ_BMLN01000001.1"/>
</dbReference>
<evidence type="ECO:0000256" key="1">
    <source>
        <dbReference type="ARBA" id="ARBA00008814"/>
    </source>
</evidence>
<dbReference type="EMBL" id="BMLN01000001">
    <property type="protein sequence ID" value="GGN92698.1"/>
    <property type="molecule type" value="Genomic_DNA"/>
</dbReference>
<dbReference type="Proteomes" id="UP000606653">
    <property type="component" value="Unassembled WGS sequence"/>
</dbReference>
<dbReference type="PANTHER" id="PTHR30535:SF34">
    <property type="entry name" value="MOLYBDATE-BINDING PROTEIN MOLA"/>
    <property type="match status" value="1"/>
</dbReference>
<evidence type="ECO:0000256" key="3">
    <source>
        <dbReference type="SAM" id="MobiDB-lite"/>
    </source>
</evidence>
<name>A0ABQ2KTI1_9BACL</name>
<evidence type="ECO:0000256" key="2">
    <source>
        <dbReference type="ARBA" id="ARBA00022729"/>
    </source>
</evidence>
<dbReference type="InterPro" id="IPR050902">
    <property type="entry name" value="ABC_Transporter_SBP"/>
</dbReference>
<dbReference type="Gene3D" id="3.40.50.1980">
    <property type="entry name" value="Nitrogenase molybdenum iron protein domain"/>
    <property type="match status" value="2"/>
</dbReference>
<dbReference type="InterPro" id="IPR054828">
    <property type="entry name" value="Vit_B12_bind_prot"/>
</dbReference>
<dbReference type="PANTHER" id="PTHR30535">
    <property type="entry name" value="VITAMIN B12-BINDING PROTEIN"/>
    <property type="match status" value="1"/>
</dbReference>
<dbReference type="CDD" id="cd01144">
    <property type="entry name" value="BtuF"/>
    <property type="match status" value="1"/>
</dbReference>
<dbReference type="NCBIfam" id="NF038402">
    <property type="entry name" value="TroA_like"/>
    <property type="match status" value="1"/>
</dbReference>
<proteinExistence type="inferred from homology"/>
<dbReference type="InterPro" id="IPR002491">
    <property type="entry name" value="ABC_transptr_periplasmic_BD"/>
</dbReference>
<dbReference type="SUPFAM" id="SSF53807">
    <property type="entry name" value="Helical backbone' metal receptor"/>
    <property type="match status" value="1"/>
</dbReference>
<comment type="similarity">
    <text evidence="1">Belongs to the bacterial solute-binding protein 8 family.</text>
</comment>
<evidence type="ECO:0000313" key="5">
    <source>
        <dbReference type="EMBL" id="GGN92698.1"/>
    </source>
</evidence>
<accession>A0ABQ2KTI1</accession>
<protein>
    <recommendedName>
        <fullName evidence="4">Fe/B12 periplasmic-binding domain-containing protein</fullName>
    </recommendedName>
</protein>
<keyword evidence="6" id="KW-1185">Reference proteome</keyword>
<dbReference type="PROSITE" id="PS50983">
    <property type="entry name" value="FE_B12_PBP"/>
    <property type="match status" value="1"/>
</dbReference>
<evidence type="ECO:0000259" key="4">
    <source>
        <dbReference type="PROSITE" id="PS50983"/>
    </source>
</evidence>
<feature type="compositionally biased region" description="Low complexity" evidence="3">
    <location>
        <begin position="70"/>
        <end position="87"/>
    </location>
</feature>
<feature type="domain" description="Fe/B12 periplasmic-binding" evidence="4">
    <location>
        <begin position="133"/>
        <end position="379"/>
    </location>
</feature>
<comment type="caution">
    <text evidence="5">The sequence shown here is derived from an EMBL/GenBank/DDBJ whole genome shotgun (WGS) entry which is preliminary data.</text>
</comment>